<sequence>MLEKRKKARVRDCCLPTTVAQHYNMHVGLSKRPEGRMELEAMCLSLVVEQGNCFPSIAKRKVEASVDVQCFNFENVPNPGHFNIELGALTDKFRSRAVLPKEKGIGEEKNEF</sequence>
<evidence type="ECO:0000313" key="2">
    <source>
        <dbReference type="Proteomes" id="UP001164929"/>
    </source>
</evidence>
<proteinExistence type="predicted"/>
<keyword evidence="2" id="KW-1185">Reference proteome</keyword>
<dbReference type="EMBL" id="JAQIZT010000002">
    <property type="protein sequence ID" value="KAJ7008904.1"/>
    <property type="molecule type" value="Genomic_DNA"/>
</dbReference>
<accession>A0AAD6WFU6</accession>
<gene>
    <name evidence="1" type="ORF">NC653_007536</name>
</gene>
<dbReference type="Proteomes" id="UP001164929">
    <property type="component" value="Chromosome 2"/>
</dbReference>
<name>A0AAD6WFU6_9ROSI</name>
<reference evidence="1" key="1">
    <citation type="journal article" date="2023" name="Mol. Ecol. Resour.">
        <title>Chromosome-level genome assembly of a triploid poplar Populus alba 'Berolinensis'.</title>
        <authorList>
            <person name="Chen S."/>
            <person name="Yu Y."/>
            <person name="Wang X."/>
            <person name="Wang S."/>
            <person name="Zhang T."/>
            <person name="Zhou Y."/>
            <person name="He R."/>
            <person name="Meng N."/>
            <person name="Wang Y."/>
            <person name="Liu W."/>
            <person name="Liu Z."/>
            <person name="Liu J."/>
            <person name="Guo Q."/>
            <person name="Huang H."/>
            <person name="Sederoff R.R."/>
            <person name="Wang G."/>
            <person name="Qu G."/>
            <person name="Chen S."/>
        </authorList>
    </citation>
    <scope>NUCLEOTIDE SEQUENCE</scope>
    <source>
        <strain evidence="1">SC-2020</strain>
    </source>
</reference>
<dbReference type="AlphaFoldDB" id="A0AAD6WFU6"/>
<protein>
    <submittedName>
        <fullName evidence="1">Uncharacterized protein</fullName>
    </submittedName>
</protein>
<evidence type="ECO:0000313" key="1">
    <source>
        <dbReference type="EMBL" id="KAJ7008904.1"/>
    </source>
</evidence>
<organism evidence="1 2">
    <name type="scientific">Populus alba x Populus x berolinensis</name>
    <dbReference type="NCBI Taxonomy" id="444605"/>
    <lineage>
        <taxon>Eukaryota</taxon>
        <taxon>Viridiplantae</taxon>
        <taxon>Streptophyta</taxon>
        <taxon>Embryophyta</taxon>
        <taxon>Tracheophyta</taxon>
        <taxon>Spermatophyta</taxon>
        <taxon>Magnoliopsida</taxon>
        <taxon>eudicotyledons</taxon>
        <taxon>Gunneridae</taxon>
        <taxon>Pentapetalae</taxon>
        <taxon>rosids</taxon>
        <taxon>fabids</taxon>
        <taxon>Malpighiales</taxon>
        <taxon>Salicaceae</taxon>
        <taxon>Saliceae</taxon>
        <taxon>Populus</taxon>
    </lineage>
</organism>
<comment type="caution">
    <text evidence="1">The sequence shown here is derived from an EMBL/GenBank/DDBJ whole genome shotgun (WGS) entry which is preliminary data.</text>
</comment>